<proteinExistence type="predicted"/>
<gene>
    <name evidence="1" type="ORF">O6H91_01G100300</name>
</gene>
<organism evidence="1 2">
    <name type="scientific">Diphasiastrum complanatum</name>
    <name type="common">Issler's clubmoss</name>
    <name type="synonym">Lycopodium complanatum</name>
    <dbReference type="NCBI Taxonomy" id="34168"/>
    <lineage>
        <taxon>Eukaryota</taxon>
        <taxon>Viridiplantae</taxon>
        <taxon>Streptophyta</taxon>
        <taxon>Embryophyta</taxon>
        <taxon>Tracheophyta</taxon>
        <taxon>Lycopodiopsida</taxon>
        <taxon>Lycopodiales</taxon>
        <taxon>Lycopodiaceae</taxon>
        <taxon>Lycopodioideae</taxon>
        <taxon>Diphasiastrum</taxon>
    </lineage>
</organism>
<accession>A0ACC2EU12</accession>
<name>A0ACC2EU12_DIPCM</name>
<dbReference type="Proteomes" id="UP001162992">
    <property type="component" value="Chromosome 1"/>
</dbReference>
<keyword evidence="2" id="KW-1185">Reference proteome</keyword>
<sequence length="477" mass="54516">MLTDFDLSVILRDSSVIPAHNLFFQVGVKLRKLKKRMSQYLLFACTTSRQHVLKPGHVKRSFRMNLVSRVFPLELYRRKSRKRNRSVVRSYSFVGTEEYVAPEILLGTGHGIPVDWWTFGVFLYEMVYGTTPFRGRNRKETFHNILSKEPEVPQQTSSLSDLILKLLVKQSDNRLGSKFGATEIKEHPFFHGIQWNALQHISRPPYVPGPFCLGKYEKDYTDLLVKSDFATLFSDCQVADSTHELRNTQAKRSCTPSEVSSEDLFPPFTNVMQTVRSIHSNGSWSSIDSKVESDIPGQQLNNVVDLGLNDVLHPTKNMMSSERFLVDEPVISFCQPEEPISRCFHPLRTCERASIYKIDLCLQSCGSCFAKDAIDWQEKSKEDSRSRLSSFACHTLSTRKHEILSKISSDSIQSNGKFCTTEVVPEVFPSFIDIEDQEDEFFDLELAMDQLAKDNVNLQESEQEDADHLFEIAVAIL</sequence>
<evidence type="ECO:0000313" key="2">
    <source>
        <dbReference type="Proteomes" id="UP001162992"/>
    </source>
</evidence>
<comment type="caution">
    <text evidence="1">The sequence shown here is derived from an EMBL/GenBank/DDBJ whole genome shotgun (WGS) entry which is preliminary data.</text>
</comment>
<evidence type="ECO:0000313" key="1">
    <source>
        <dbReference type="EMBL" id="KAJ7569917.1"/>
    </source>
</evidence>
<dbReference type="EMBL" id="CM055092">
    <property type="protein sequence ID" value="KAJ7569917.1"/>
    <property type="molecule type" value="Genomic_DNA"/>
</dbReference>
<protein>
    <submittedName>
        <fullName evidence="1">Uncharacterized protein</fullName>
    </submittedName>
</protein>
<reference evidence="2" key="1">
    <citation type="journal article" date="2024" name="Proc. Natl. Acad. Sci. U.S.A.">
        <title>Extraordinary preservation of gene collinearity over three hundred million years revealed in homosporous lycophytes.</title>
        <authorList>
            <person name="Li C."/>
            <person name="Wickell D."/>
            <person name="Kuo L.Y."/>
            <person name="Chen X."/>
            <person name="Nie B."/>
            <person name="Liao X."/>
            <person name="Peng D."/>
            <person name="Ji J."/>
            <person name="Jenkins J."/>
            <person name="Williams M."/>
            <person name="Shu S."/>
            <person name="Plott C."/>
            <person name="Barry K."/>
            <person name="Rajasekar S."/>
            <person name="Grimwood J."/>
            <person name="Han X."/>
            <person name="Sun S."/>
            <person name="Hou Z."/>
            <person name="He W."/>
            <person name="Dai G."/>
            <person name="Sun C."/>
            <person name="Schmutz J."/>
            <person name="Leebens-Mack J.H."/>
            <person name="Li F.W."/>
            <person name="Wang L."/>
        </authorList>
    </citation>
    <scope>NUCLEOTIDE SEQUENCE [LARGE SCALE GENOMIC DNA]</scope>
    <source>
        <strain evidence="2">cv. PW_Plant_1</strain>
    </source>
</reference>